<feature type="transmembrane region" description="Helical" evidence="1">
    <location>
        <begin position="12"/>
        <end position="33"/>
    </location>
</feature>
<sequence>MTTAAAPSAPAAPSAAAVPSTTAVFVRLKLSLLRNGLRQSAGRKAVWITSVVLVSLYAALQVLGLIVLRGHAHIGALAVCMAALLAFGWAVMPLFFPGGDETMDPTRLVMLPLRPTPMMTGLLAASLVGIGPGFTLAVLTGTVIASAHGAAAFAVGVLAAPLALLVCLALARAVATANVRLLTSRKGRDLALLSGLIIGVGGQLVNLGMQQLNGLGMARLEPVADVLRWIPPGSALDAVRAASEGSYGRAAAGLALTAAALAALLWWWQRSLVKVMTSPDGSTIGAASAKPDKARASGPGLAGLLPAGRTGAAMHRSLRYIWRDPKTKASWVSGLAVGALVPIVNAAQGAESVWFSMFAPTMLGLQMYNQFGQDGPAFWMVMQTLGSARDAYVELRARALAFSLIAVPYVALVVTGTAAFTGKWGDWAEVLGLSLALLGALFATGAMASVLAPYSIPQDSGFKNVAPGQGALAWFGMLGALVGTVLCAPPAALAIWLHMAGAHSLLWIVLPLGAGYGLLTAWLGLRLAAPRVVDRLPEILAAVSKG</sequence>
<dbReference type="Proteomes" id="UP000664781">
    <property type="component" value="Unassembled WGS sequence"/>
</dbReference>
<feature type="transmembrane region" description="Helical" evidence="1">
    <location>
        <begin position="117"/>
        <end position="144"/>
    </location>
</feature>
<feature type="transmembrane region" description="Helical" evidence="1">
    <location>
        <begin position="432"/>
        <end position="452"/>
    </location>
</feature>
<keyword evidence="1" id="KW-1133">Transmembrane helix</keyword>
<organism evidence="2 3">
    <name type="scientific">Streptomyces triculaminicus</name>
    <dbReference type="NCBI Taxonomy" id="2816232"/>
    <lineage>
        <taxon>Bacteria</taxon>
        <taxon>Bacillati</taxon>
        <taxon>Actinomycetota</taxon>
        <taxon>Actinomycetes</taxon>
        <taxon>Kitasatosporales</taxon>
        <taxon>Streptomycetaceae</taxon>
        <taxon>Streptomyces</taxon>
    </lineage>
</organism>
<keyword evidence="3" id="KW-1185">Reference proteome</keyword>
<comment type="caution">
    <text evidence="2">The sequence shown here is derived from an EMBL/GenBank/DDBJ whole genome shotgun (WGS) entry which is preliminary data.</text>
</comment>
<dbReference type="RefSeq" id="WP_207247018.1">
    <property type="nucleotide sequence ID" value="NZ_JAFMOF010000001.1"/>
</dbReference>
<reference evidence="2" key="1">
    <citation type="submission" date="2021-03" db="EMBL/GenBank/DDBJ databases">
        <title>Streptomyces strains.</title>
        <authorList>
            <person name="Lund M.B."/>
            <person name="Toerring T."/>
        </authorList>
    </citation>
    <scope>NUCLEOTIDE SEQUENCE</scope>
    <source>
        <strain evidence="2">JCM 4242</strain>
    </source>
</reference>
<feature type="transmembrane region" description="Helical" evidence="1">
    <location>
        <begin position="505"/>
        <end position="525"/>
    </location>
</feature>
<proteinExistence type="predicted"/>
<feature type="transmembrane region" description="Helical" evidence="1">
    <location>
        <begin position="399"/>
        <end position="420"/>
    </location>
</feature>
<feature type="transmembrane region" description="Helical" evidence="1">
    <location>
        <begin position="74"/>
        <end position="96"/>
    </location>
</feature>
<dbReference type="EMBL" id="JAFMOF010000001">
    <property type="protein sequence ID" value="MBO0653047.1"/>
    <property type="molecule type" value="Genomic_DNA"/>
</dbReference>
<feature type="transmembrane region" description="Helical" evidence="1">
    <location>
        <begin position="472"/>
        <end position="499"/>
    </location>
</feature>
<gene>
    <name evidence="2" type="ORF">J1792_09655</name>
</gene>
<keyword evidence="1" id="KW-0472">Membrane</keyword>
<evidence type="ECO:0000256" key="1">
    <source>
        <dbReference type="SAM" id="Phobius"/>
    </source>
</evidence>
<evidence type="ECO:0000313" key="3">
    <source>
        <dbReference type="Proteomes" id="UP000664781"/>
    </source>
</evidence>
<dbReference type="AlphaFoldDB" id="A0A939FN85"/>
<evidence type="ECO:0000313" key="2">
    <source>
        <dbReference type="EMBL" id="MBO0653047.1"/>
    </source>
</evidence>
<feature type="transmembrane region" description="Helical" evidence="1">
    <location>
        <begin position="150"/>
        <end position="170"/>
    </location>
</feature>
<feature type="transmembrane region" description="Helical" evidence="1">
    <location>
        <begin position="45"/>
        <end position="68"/>
    </location>
</feature>
<feature type="transmembrane region" description="Helical" evidence="1">
    <location>
        <begin position="250"/>
        <end position="268"/>
    </location>
</feature>
<name>A0A939FN85_9ACTN</name>
<protein>
    <submittedName>
        <fullName evidence="2">Transporter</fullName>
    </submittedName>
</protein>
<accession>A0A939FN85</accession>
<keyword evidence="1" id="KW-0812">Transmembrane</keyword>
<feature type="transmembrane region" description="Helical" evidence="1">
    <location>
        <begin position="190"/>
        <end position="209"/>
    </location>
</feature>